<keyword evidence="5" id="KW-1185">Reference proteome</keyword>
<proteinExistence type="predicted"/>
<keyword evidence="2" id="KW-0472">Membrane</keyword>
<dbReference type="GO" id="GO:0005525">
    <property type="term" value="F:GTP binding"/>
    <property type="evidence" value="ECO:0007669"/>
    <property type="project" value="InterPro"/>
</dbReference>
<dbReference type="Proteomes" id="UP001303373">
    <property type="component" value="Chromosome 7"/>
</dbReference>
<reference evidence="4 5" key="1">
    <citation type="submission" date="2023-11" db="EMBL/GenBank/DDBJ databases">
        <title>An acidophilic fungus is an integral part of prey digestion in a carnivorous sundew plant.</title>
        <authorList>
            <person name="Tsai I.J."/>
        </authorList>
    </citation>
    <scope>NUCLEOTIDE SEQUENCE [LARGE SCALE GENOMIC DNA]</scope>
    <source>
        <strain evidence="4">169a</strain>
    </source>
</reference>
<dbReference type="AlphaFoldDB" id="A0AAQ3R5J0"/>
<feature type="domain" description="G" evidence="3">
    <location>
        <begin position="11"/>
        <end position="79"/>
    </location>
</feature>
<dbReference type="SUPFAM" id="SSF52540">
    <property type="entry name" value="P-loop containing nucleoside triphosphate hydrolases"/>
    <property type="match status" value="1"/>
</dbReference>
<evidence type="ECO:0000313" key="4">
    <source>
        <dbReference type="EMBL" id="WPH02106.1"/>
    </source>
</evidence>
<protein>
    <submittedName>
        <fullName evidence="4">P-loop containing nucleoside triphosphate hydrolase protein</fullName>
    </submittedName>
</protein>
<evidence type="ECO:0000256" key="1">
    <source>
        <dbReference type="SAM" id="Coils"/>
    </source>
</evidence>
<dbReference type="EMBL" id="CP138586">
    <property type="protein sequence ID" value="WPH02106.1"/>
    <property type="molecule type" value="Genomic_DNA"/>
</dbReference>
<gene>
    <name evidence="4" type="ORF">R9X50_00496100</name>
</gene>
<accession>A0AAQ3R5J0</accession>
<evidence type="ECO:0000313" key="5">
    <source>
        <dbReference type="Proteomes" id="UP001303373"/>
    </source>
</evidence>
<keyword evidence="4" id="KW-0378">Hydrolase</keyword>
<dbReference type="Pfam" id="PF01926">
    <property type="entry name" value="MMR_HSR1"/>
    <property type="match status" value="1"/>
</dbReference>
<organism evidence="4 5">
    <name type="scientific">Acrodontium crateriforme</name>
    <dbReference type="NCBI Taxonomy" id="150365"/>
    <lineage>
        <taxon>Eukaryota</taxon>
        <taxon>Fungi</taxon>
        <taxon>Dikarya</taxon>
        <taxon>Ascomycota</taxon>
        <taxon>Pezizomycotina</taxon>
        <taxon>Dothideomycetes</taxon>
        <taxon>Dothideomycetidae</taxon>
        <taxon>Mycosphaerellales</taxon>
        <taxon>Teratosphaeriaceae</taxon>
        <taxon>Acrodontium</taxon>
    </lineage>
</organism>
<keyword evidence="2" id="KW-0812">Transmembrane</keyword>
<dbReference type="GO" id="GO:0016787">
    <property type="term" value="F:hydrolase activity"/>
    <property type="evidence" value="ECO:0007669"/>
    <property type="project" value="UniProtKB-KW"/>
</dbReference>
<feature type="coiled-coil region" evidence="1">
    <location>
        <begin position="309"/>
        <end position="351"/>
    </location>
</feature>
<keyword evidence="1" id="KW-0175">Coiled coil</keyword>
<evidence type="ECO:0000256" key="2">
    <source>
        <dbReference type="SAM" id="Phobius"/>
    </source>
</evidence>
<sequence>MANIGQNTPVKIAVMGVTGSGKSTFIQTATPESEVGIGHDLESFTAMVEAFRFEHKGRQIELIDTPGFNDTTRSETEVLREIADWLDATYRNPPHERLNGIIYLQSIMDPRMYGSSLRNLKMFKDLCGENPMKNVMLVTTRWGVAKKAGSEEIAADHENQLQSKEEFWEPMVRRGANLARFEDTKESALSIIDLMINQKPIVLQIQSELVDDGKNLIETTAGYTLNQEIISLKSKYAEELAQVQKEMEIALAAREHDVAEALKASELEFQRKIDRVTAEQEILQYERRNETRRWQNELQSQRAYFEQQLEKLGGENLNFEETVKKLKENEAKLRKEQREAMQAEIDAMKKKPKKDRTAVKLLLALLPTVGSIVLALLGLSPGVMLSGLGC</sequence>
<feature type="transmembrane region" description="Helical" evidence="2">
    <location>
        <begin position="358"/>
        <end position="379"/>
    </location>
</feature>
<evidence type="ECO:0000259" key="3">
    <source>
        <dbReference type="Pfam" id="PF01926"/>
    </source>
</evidence>
<name>A0AAQ3R5J0_9PEZI</name>
<dbReference type="InterPro" id="IPR006073">
    <property type="entry name" value="GTP-bd"/>
</dbReference>
<dbReference type="InterPro" id="IPR027417">
    <property type="entry name" value="P-loop_NTPase"/>
</dbReference>
<dbReference type="Gene3D" id="3.40.50.300">
    <property type="entry name" value="P-loop containing nucleotide triphosphate hydrolases"/>
    <property type="match status" value="1"/>
</dbReference>
<keyword evidence="2" id="KW-1133">Transmembrane helix</keyword>